<keyword evidence="6 9" id="KW-1133">Transmembrane helix</keyword>
<evidence type="ECO:0000256" key="2">
    <source>
        <dbReference type="ARBA" id="ARBA00009137"/>
    </source>
</evidence>
<dbReference type="PANTHER" id="PTHR32024:SF2">
    <property type="entry name" value="TRK SYSTEM POTASSIUM UPTAKE PROTEIN TRKG-RELATED"/>
    <property type="match status" value="1"/>
</dbReference>
<feature type="transmembrane region" description="Helical" evidence="9">
    <location>
        <begin position="124"/>
        <end position="143"/>
    </location>
</feature>
<dbReference type="InterPro" id="IPR003445">
    <property type="entry name" value="Cat_transpt"/>
</dbReference>
<keyword evidence="8 9" id="KW-0472">Membrane</keyword>
<evidence type="ECO:0000256" key="3">
    <source>
        <dbReference type="ARBA" id="ARBA00022448"/>
    </source>
</evidence>
<name>A0A645CQB9_9ZZZZ</name>
<keyword evidence="4" id="KW-1003">Cell membrane</keyword>
<keyword evidence="7" id="KW-0406">Ion transport</keyword>
<keyword evidence="5 9" id="KW-0812">Transmembrane</keyword>
<comment type="caution">
    <text evidence="10">The sequence shown here is derived from an EMBL/GenBank/DDBJ whole genome shotgun (WGS) entry which is preliminary data.</text>
</comment>
<dbReference type="AlphaFoldDB" id="A0A645CQB9"/>
<comment type="similarity">
    <text evidence="2">Belongs to the TrkH potassium transport family.</text>
</comment>
<comment type="subcellular location">
    <subcellularLocation>
        <location evidence="1">Cell membrane</location>
        <topology evidence="1">Multi-pass membrane protein</topology>
    </subcellularLocation>
</comment>
<dbReference type="GO" id="GO:0005886">
    <property type="term" value="C:plasma membrane"/>
    <property type="evidence" value="ECO:0007669"/>
    <property type="project" value="UniProtKB-SubCell"/>
</dbReference>
<feature type="transmembrane region" description="Helical" evidence="9">
    <location>
        <begin position="181"/>
        <end position="204"/>
    </location>
</feature>
<evidence type="ECO:0000256" key="5">
    <source>
        <dbReference type="ARBA" id="ARBA00022692"/>
    </source>
</evidence>
<evidence type="ECO:0000256" key="9">
    <source>
        <dbReference type="SAM" id="Phobius"/>
    </source>
</evidence>
<evidence type="ECO:0000256" key="8">
    <source>
        <dbReference type="ARBA" id="ARBA00023136"/>
    </source>
</evidence>
<dbReference type="GO" id="GO:0008324">
    <property type="term" value="F:monoatomic cation transmembrane transporter activity"/>
    <property type="evidence" value="ECO:0007669"/>
    <property type="project" value="InterPro"/>
</dbReference>
<dbReference type="Pfam" id="PF02386">
    <property type="entry name" value="TrkH"/>
    <property type="match status" value="1"/>
</dbReference>
<feature type="transmembrane region" description="Helical" evidence="9">
    <location>
        <begin position="51"/>
        <end position="71"/>
    </location>
</feature>
<evidence type="ECO:0000256" key="1">
    <source>
        <dbReference type="ARBA" id="ARBA00004651"/>
    </source>
</evidence>
<evidence type="ECO:0000313" key="10">
    <source>
        <dbReference type="EMBL" id="MPM79095.1"/>
    </source>
</evidence>
<evidence type="ECO:0000256" key="6">
    <source>
        <dbReference type="ARBA" id="ARBA00022989"/>
    </source>
</evidence>
<evidence type="ECO:0000256" key="4">
    <source>
        <dbReference type="ARBA" id="ARBA00022475"/>
    </source>
</evidence>
<reference evidence="10" key="1">
    <citation type="submission" date="2019-08" db="EMBL/GenBank/DDBJ databases">
        <authorList>
            <person name="Kucharzyk K."/>
            <person name="Murdoch R.W."/>
            <person name="Higgins S."/>
            <person name="Loffler F."/>
        </authorList>
    </citation>
    <scope>NUCLEOTIDE SEQUENCE</scope>
</reference>
<sequence length="207" mass="22123">MISILVGGFLVGLNIKFSGDVADWATAFRQAYFQVISCGTTTGFGSADSSIWPGFAMLVITFFTIQCACSGSTSGGMKVDRVWIFFVSVKAQLKRQIHPNAVIPVKLSGHTLDKESVASVNMFIAFYLLILFFVGLSLTAMGVPTIDALTGSAACIGNVGPGFGAVGSLGTYAGIPALGKFILAFEMLLGRMEIFSLLLMFVIYKWR</sequence>
<protein>
    <submittedName>
        <fullName evidence="10">Trk system potassium uptake protein TrkH</fullName>
    </submittedName>
</protein>
<accession>A0A645CQB9</accession>
<keyword evidence="3" id="KW-0813">Transport</keyword>
<dbReference type="PANTHER" id="PTHR32024">
    <property type="entry name" value="TRK SYSTEM POTASSIUM UPTAKE PROTEIN TRKG-RELATED"/>
    <property type="match status" value="1"/>
</dbReference>
<dbReference type="GO" id="GO:0030001">
    <property type="term" value="P:metal ion transport"/>
    <property type="evidence" value="ECO:0007669"/>
    <property type="project" value="UniProtKB-ARBA"/>
</dbReference>
<gene>
    <name evidence="10" type="primary">trkH_29</name>
    <name evidence="10" type="ORF">SDC9_126126</name>
</gene>
<proteinExistence type="inferred from homology"/>
<dbReference type="EMBL" id="VSSQ01029108">
    <property type="protein sequence ID" value="MPM79095.1"/>
    <property type="molecule type" value="Genomic_DNA"/>
</dbReference>
<organism evidence="10">
    <name type="scientific">bioreactor metagenome</name>
    <dbReference type="NCBI Taxonomy" id="1076179"/>
    <lineage>
        <taxon>unclassified sequences</taxon>
        <taxon>metagenomes</taxon>
        <taxon>ecological metagenomes</taxon>
    </lineage>
</organism>
<evidence type="ECO:0000256" key="7">
    <source>
        <dbReference type="ARBA" id="ARBA00023065"/>
    </source>
</evidence>